<dbReference type="STRING" id="520822.A0A195BV58"/>
<dbReference type="GO" id="GO:0003723">
    <property type="term" value="F:RNA binding"/>
    <property type="evidence" value="ECO:0007669"/>
    <property type="project" value="InterPro"/>
</dbReference>
<accession>A0A195BV58</accession>
<gene>
    <name evidence="4" type="ORF">ALC53_01203</name>
</gene>
<dbReference type="GO" id="GO:0000175">
    <property type="term" value="F:3'-5'-RNA exonuclease activity"/>
    <property type="evidence" value="ECO:0007669"/>
    <property type="project" value="TreeGrafter"/>
</dbReference>
<evidence type="ECO:0000313" key="5">
    <source>
        <dbReference type="Proteomes" id="UP000078540"/>
    </source>
</evidence>
<sequence length="942" mass="107274">MTRSIAVVPECSGTKKFMKKAKSGFCYKRYGNTYRNQKRGMHRVIFLTNETFIARYDELTELSAQFAANLKISKSLQSKRRNTKYNGIIAVSTEKQAINFSNAVQDDTINPKQLASSSQVSWNSKLETKNTKHNTASKCKKSVKEKKKGDRTVSDNSKDRTKNLVKHQANTQHGNKGKYLKLTRENTKNKVETENKSNTENVLKKIYSEKIMKSDAKKKKDTRKTFKRIFSSYIPVSKMMNILKKQSFNSTQYVKGNLRINPFACKYAYLSMTNEERDLLIIGTSNRNRAFEGDLVVACVNPENLWRTSSDGEVQKTGKIVCILEKVHSRRAVGYIIKKHDSLLLFHPRDHRIPLVEILPESVPPLFRDQPELFKDTMFFVSIDLWEQLHAFGRILSVVGKHGEINTELTAVILENDLDLSPYHESLLKGLPNSDYILTDADMKDREDWRHECIFSIDPATAVDIDDALSCKILDNGNYEIGVHISDVTHYLKFSSPLDNEVLKRATTIYLPHMTFHMLPEALCKVCSLFSGKDKLAFSVIWEMTPEAEIVKHRFAKTVIRSCCQMSYDSAQAMLDDPEKSWPKDFLDIKGDYTVSLLSDLVNKLFKLSTQLQNKRFGHGALRLNKPTLQIRIDPVLSQEHGIPIPVDYYVYESTDSHSLIEEFMLLANITVAAQLYIAIPKTALLRMHKDPPKQCLSSLHVMLQKYGIHLNIETAGDLQASINRYEPENNSVTVDSILIKYITMVIINLCSKTMARAEYICASTISPYDLKHYALNVPLYTHFTSPIRRYVDCTVHRLLSATLENKPLPEKWTVKLCSKIAANCNLKKYNAKLAYEQSTEVFFAYMVGLAGGFTTIATVLCVKTDSIEVILCDTGIKLKVKFKDLEDVASSKYSADHVPTVTINWKELPMVQVINLFSLVHVRITKSEELRIKATLLPPQQ</sequence>
<name>A0A195BV58_9HYME</name>
<dbReference type="Gene3D" id="2.40.50.690">
    <property type="match status" value="1"/>
</dbReference>
<feature type="domain" description="RNB" evidence="3">
    <location>
        <begin position="446"/>
        <end position="806"/>
    </location>
</feature>
<protein>
    <submittedName>
        <fullName evidence="4">DIS3-like exonuclease 2</fullName>
    </submittedName>
</protein>
<dbReference type="GO" id="GO:0006402">
    <property type="term" value="P:mRNA catabolic process"/>
    <property type="evidence" value="ECO:0007669"/>
    <property type="project" value="TreeGrafter"/>
</dbReference>
<feature type="region of interest" description="Disordered" evidence="2">
    <location>
        <begin position="115"/>
        <end position="161"/>
    </location>
</feature>
<dbReference type="SMART" id="SM00955">
    <property type="entry name" value="RNB"/>
    <property type="match status" value="1"/>
</dbReference>
<dbReference type="PANTHER" id="PTHR23355:SF9">
    <property type="entry name" value="DIS3-LIKE EXONUCLEASE 2"/>
    <property type="match status" value="1"/>
</dbReference>
<feature type="compositionally biased region" description="Basic and acidic residues" evidence="2">
    <location>
        <begin position="147"/>
        <end position="161"/>
    </location>
</feature>
<organism evidence="4 5">
    <name type="scientific">Atta colombica</name>
    <dbReference type="NCBI Taxonomy" id="520822"/>
    <lineage>
        <taxon>Eukaryota</taxon>
        <taxon>Metazoa</taxon>
        <taxon>Ecdysozoa</taxon>
        <taxon>Arthropoda</taxon>
        <taxon>Hexapoda</taxon>
        <taxon>Insecta</taxon>
        <taxon>Pterygota</taxon>
        <taxon>Neoptera</taxon>
        <taxon>Endopterygota</taxon>
        <taxon>Hymenoptera</taxon>
        <taxon>Apocrita</taxon>
        <taxon>Aculeata</taxon>
        <taxon>Formicoidea</taxon>
        <taxon>Formicidae</taxon>
        <taxon>Myrmicinae</taxon>
        <taxon>Atta</taxon>
    </lineage>
</organism>
<dbReference type="KEGG" id="acoc:108693168"/>
<dbReference type="InterPro" id="IPR022966">
    <property type="entry name" value="RNase_II/R_CS"/>
</dbReference>
<evidence type="ECO:0000256" key="2">
    <source>
        <dbReference type="SAM" id="MobiDB-lite"/>
    </source>
</evidence>
<dbReference type="Pfam" id="PF17849">
    <property type="entry name" value="OB_Dis3"/>
    <property type="match status" value="1"/>
</dbReference>
<dbReference type="InterPro" id="IPR001900">
    <property type="entry name" value="RNase_II/R"/>
</dbReference>
<dbReference type="InterPro" id="IPR050180">
    <property type="entry name" value="RNR_Ribonuclease"/>
</dbReference>
<keyword evidence="4" id="KW-0540">Nuclease</keyword>
<dbReference type="GO" id="GO:0010587">
    <property type="term" value="P:miRNA catabolic process"/>
    <property type="evidence" value="ECO:0007669"/>
    <property type="project" value="TreeGrafter"/>
</dbReference>
<dbReference type="PANTHER" id="PTHR23355">
    <property type="entry name" value="RIBONUCLEASE"/>
    <property type="match status" value="1"/>
</dbReference>
<keyword evidence="5" id="KW-1185">Reference proteome</keyword>
<evidence type="ECO:0000256" key="1">
    <source>
        <dbReference type="RuleBase" id="RU003901"/>
    </source>
</evidence>
<dbReference type="Gene3D" id="2.40.50.700">
    <property type="match status" value="1"/>
</dbReference>
<dbReference type="Gene3D" id="2.40.50.140">
    <property type="entry name" value="Nucleic acid-binding proteins"/>
    <property type="match status" value="1"/>
</dbReference>
<dbReference type="InterPro" id="IPR012340">
    <property type="entry name" value="NA-bd_OB-fold"/>
</dbReference>
<dbReference type="PROSITE" id="PS01175">
    <property type="entry name" value="RIBONUCLEASE_II"/>
    <property type="match status" value="1"/>
</dbReference>
<dbReference type="AlphaFoldDB" id="A0A195BV58"/>
<keyword evidence="4" id="KW-0269">Exonuclease</keyword>
<dbReference type="Proteomes" id="UP000078540">
    <property type="component" value="Unassembled WGS sequence"/>
</dbReference>
<dbReference type="GO" id="GO:0000932">
    <property type="term" value="C:P-body"/>
    <property type="evidence" value="ECO:0007669"/>
    <property type="project" value="TreeGrafter"/>
</dbReference>
<evidence type="ECO:0000259" key="3">
    <source>
        <dbReference type="SMART" id="SM00955"/>
    </source>
</evidence>
<dbReference type="OrthoDB" id="372421at2759"/>
<keyword evidence="4" id="KW-0378">Hydrolase</keyword>
<feature type="compositionally biased region" description="Polar residues" evidence="2">
    <location>
        <begin position="115"/>
        <end position="125"/>
    </location>
</feature>
<reference evidence="4 5" key="1">
    <citation type="submission" date="2015-09" db="EMBL/GenBank/DDBJ databases">
        <title>Atta colombica WGS genome.</title>
        <authorList>
            <person name="Nygaard S."/>
            <person name="Hu H."/>
            <person name="Boomsma J."/>
            <person name="Zhang G."/>
        </authorList>
    </citation>
    <scope>NUCLEOTIDE SEQUENCE [LARGE SCALE GENOMIC DNA]</scope>
    <source>
        <strain evidence="4">Treedump-2</strain>
        <tissue evidence="4">Whole body</tissue>
    </source>
</reference>
<dbReference type="InterPro" id="IPR041093">
    <property type="entry name" value="Dis3l2-like_C"/>
</dbReference>
<dbReference type="InterPro" id="IPR041505">
    <property type="entry name" value="Dis3_CSD2"/>
</dbReference>
<proteinExistence type="inferred from homology"/>
<dbReference type="Pfam" id="PF00773">
    <property type="entry name" value="RNB"/>
    <property type="match status" value="1"/>
</dbReference>
<dbReference type="SUPFAM" id="SSF50249">
    <property type="entry name" value="Nucleic acid-binding proteins"/>
    <property type="match status" value="2"/>
</dbReference>
<evidence type="ECO:0000313" key="4">
    <source>
        <dbReference type="EMBL" id="KYM92140.1"/>
    </source>
</evidence>
<comment type="similarity">
    <text evidence="1">Belongs to the RNR ribonuclease family.</text>
</comment>
<dbReference type="EMBL" id="KQ976403">
    <property type="protein sequence ID" value="KYM92140.1"/>
    <property type="molecule type" value="Genomic_DNA"/>
</dbReference>
<dbReference type="Pfam" id="PF17877">
    <property type="entry name" value="Dis3l2_C_term"/>
    <property type="match status" value="1"/>
</dbReference>